<protein>
    <submittedName>
        <fullName evidence="1">Uncharacterized protein</fullName>
    </submittedName>
</protein>
<reference evidence="1" key="1">
    <citation type="submission" date="2014-11" db="EMBL/GenBank/DDBJ databases">
        <authorList>
            <person name="Amaro Gonzalez C."/>
        </authorList>
    </citation>
    <scope>NUCLEOTIDE SEQUENCE</scope>
</reference>
<evidence type="ECO:0000313" key="1">
    <source>
        <dbReference type="EMBL" id="JAI07324.1"/>
    </source>
</evidence>
<sequence>MTQNYWTDLVLMYKFQECTSFGVS</sequence>
<reference evidence="1" key="2">
    <citation type="journal article" date="2015" name="Fish Shellfish Immunol.">
        <title>Early steps in the European eel (Anguilla anguilla)-Vibrio vulnificus interaction in the gills: Role of the RtxA13 toxin.</title>
        <authorList>
            <person name="Callol A."/>
            <person name="Pajuelo D."/>
            <person name="Ebbesson L."/>
            <person name="Teles M."/>
            <person name="MacKenzie S."/>
            <person name="Amaro C."/>
        </authorList>
    </citation>
    <scope>NUCLEOTIDE SEQUENCE</scope>
</reference>
<dbReference type="EMBL" id="GBXM01001254">
    <property type="protein sequence ID" value="JAI07324.1"/>
    <property type="molecule type" value="Transcribed_RNA"/>
</dbReference>
<proteinExistence type="predicted"/>
<dbReference type="AlphaFoldDB" id="A0A0E9Y069"/>
<name>A0A0E9Y069_ANGAN</name>
<organism evidence="1">
    <name type="scientific">Anguilla anguilla</name>
    <name type="common">European freshwater eel</name>
    <name type="synonym">Muraena anguilla</name>
    <dbReference type="NCBI Taxonomy" id="7936"/>
    <lineage>
        <taxon>Eukaryota</taxon>
        <taxon>Metazoa</taxon>
        <taxon>Chordata</taxon>
        <taxon>Craniata</taxon>
        <taxon>Vertebrata</taxon>
        <taxon>Euteleostomi</taxon>
        <taxon>Actinopterygii</taxon>
        <taxon>Neopterygii</taxon>
        <taxon>Teleostei</taxon>
        <taxon>Anguilliformes</taxon>
        <taxon>Anguillidae</taxon>
        <taxon>Anguilla</taxon>
    </lineage>
</organism>
<accession>A0A0E9Y069</accession>